<gene>
    <name evidence="6" type="ORF">HINF_LOCUS23543</name>
    <name evidence="9" type="ORF">HINF_LOCUS36109</name>
    <name evidence="7" type="ORF">HINF_LOCUS64345</name>
    <name evidence="8" type="ORF">HINF_LOCUS7445</name>
</gene>
<dbReference type="EMBL" id="CAXDID020000015">
    <property type="protein sequence ID" value="CAL5983068.1"/>
    <property type="molecule type" value="Genomic_DNA"/>
</dbReference>
<evidence type="ECO:0000313" key="8">
    <source>
        <dbReference type="EMBL" id="CAL5983068.1"/>
    </source>
</evidence>
<dbReference type="EMBL" id="CATOUU010000627">
    <property type="protein sequence ID" value="CAI9935898.1"/>
    <property type="molecule type" value="Genomic_DNA"/>
</dbReference>
<dbReference type="PROSITE" id="PS50119">
    <property type="entry name" value="ZF_BBOX"/>
    <property type="match status" value="1"/>
</dbReference>
<dbReference type="AlphaFoldDB" id="A0AA86S267"/>
<evidence type="ECO:0000256" key="3">
    <source>
        <dbReference type="PROSITE-ProRule" id="PRU00024"/>
    </source>
</evidence>
<comment type="caution">
    <text evidence="7">The sequence shown here is derived from an EMBL/GenBank/DDBJ whole genome shotgun (WGS) entry which is preliminary data.</text>
</comment>
<evidence type="ECO:0000313" key="10">
    <source>
        <dbReference type="Proteomes" id="UP001642409"/>
    </source>
</evidence>
<evidence type="ECO:0000259" key="5">
    <source>
        <dbReference type="PROSITE" id="PS50119"/>
    </source>
</evidence>
<dbReference type="PANTHER" id="PTHR25462">
    <property type="entry name" value="BONUS, ISOFORM C-RELATED"/>
    <property type="match status" value="1"/>
</dbReference>
<dbReference type="CDD" id="cd19821">
    <property type="entry name" value="Bbox1_BBX-like"/>
    <property type="match status" value="1"/>
</dbReference>
<feature type="domain" description="B box-type" evidence="5">
    <location>
        <begin position="21"/>
        <end position="67"/>
    </location>
</feature>
<name>A0AA86S267_9EUKA</name>
<dbReference type="SMART" id="SM00336">
    <property type="entry name" value="BBOX"/>
    <property type="match status" value="2"/>
</dbReference>
<dbReference type="SUPFAM" id="SSF57845">
    <property type="entry name" value="B-box zinc-binding domain"/>
    <property type="match status" value="1"/>
</dbReference>
<keyword evidence="3" id="KW-0863">Zinc-finger</keyword>
<evidence type="ECO:0000256" key="4">
    <source>
        <dbReference type="SAM" id="Coils"/>
    </source>
</evidence>
<keyword evidence="10" id="KW-1185">Reference proteome</keyword>
<dbReference type="Pfam" id="PF00643">
    <property type="entry name" value="zf-B_box"/>
    <property type="match status" value="2"/>
</dbReference>
<dbReference type="PANTHER" id="PTHR25462:SF229">
    <property type="entry name" value="TRANSCRIPTION INTERMEDIARY FACTOR 1-BETA"/>
    <property type="match status" value="1"/>
</dbReference>
<reference evidence="8 10" key="2">
    <citation type="submission" date="2024-07" db="EMBL/GenBank/DDBJ databases">
        <authorList>
            <person name="Akdeniz Z."/>
        </authorList>
    </citation>
    <scope>NUCLEOTIDE SEQUENCE [LARGE SCALE GENOMIC DNA]</scope>
</reference>
<dbReference type="EMBL" id="CATOUU010001174">
    <property type="protein sequence ID" value="CAI9976700.1"/>
    <property type="molecule type" value="Genomic_DNA"/>
</dbReference>
<dbReference type="InterPro" id="IPR000315">
    <property type="entry name" value="Znf_B-box"/>
</dbReference>
<dbReference type="InterPro" id="IPR047153">
    <property type="entry name" value="TRIM45/56/19-like"/>
</dbReference>
<evidence type="ECO:0000313" key="9">
    <source>
        <dbReference type="EMBL" id="CAL6035812.1"/>
    </source>
</evidence>
<dbReference type="InterPro" id="IPR049808">
    <property type="entry name" value="CONSTANS-like_Bbox1"/>
</dbReference>
<reference evidence="7" key="1">
    <citation type="submission" date="2023-06" db="EMBL/GenBank/DDBJ databases">
        <authorList>
            <person name="Kurt Z."/>
        </authorList>
    </citation>
    <scope>NUCLEOTIDE SEQUENCE</scope>
</reference>
<dbReference type="GO" id="GO:0006513">
    <property type="term" value="P:protein monoubiquitination"/>
    <property type="evidence" value="ECO:0007669"/>
    <property type="project" value="TreeGrafter"/>
</dbReference>
<evidence type="ECO:0000256" key="2">
    <source>
        <dbReference type="ARBA" id="ARBA00022833"/>
    </source>
</evidence>
<dbReference type="GO" id="GO:0008270">
    <property type="term" value="F:zinc ion binding"/>
    <property type="evidence" value="ECO:0007669"/>
    <property type="project" value="UniProtKB-KW"/>
</dbReference>
<dbReference type="Proteomes" id="UP001642409">
    <property type="component" value="Unassembled WGS sequence"/>
</dbReference>
<protein>
    <submittedName>
        <fullName evidence="7">B-box Zinc finger domain-containing protein</fullName>
    </submittedName>
    <submittedName>
        <fullName evidence="8">B-box_Zinc finger domain-containing protein</fullName>
    </submittedName>
</protein>
<evidence type="ECO:0000256" key="1">
    <source>
        <dbReference type="ARBA" id="ARBA00022723"/>
    </source>
</evidence>
<dbReference type="Gene3D" id="3.30.160.60">
    <property type="entry name" value="Classic Zinc Finger"/>
    <property type="match status" value="1"/>
</dbReference>
<organism evidence="7">
    <name type="scientific">Hexamita inflata</name>
    <dbReference type="NCBI Taxonomy" id="28002"/>
    <lineage>
        <taxon>Eukaryota</taxon>
        <taxon>Metamonada</taxon>
        <taxon>Diplomonadida</taxon>
        <taxon>Hexamitidae</taxon>
        <taxon>Hexamitinae</taxon>
        <taxon>Hexamita</taxon>
    </lineage>
</organism>
<feature type="coiled-coil region" evidence="4">
    <location>
        <begin position="159"/>
        <end position="186"/>
    </location>
</feature>
<keyword evidence="4" id="KW-0175">Coiled coil</keyword>
<sequence length="303" mass="34881">MKKRTLESTILPEQNQTQIKQSAPICDSCERNPASVFCFQCNGNICAQCDGQIHSNRLMRSHQRTAPFTPIKCKAHGNFTSMLCAHCQELICVNCLVEFHKGHQIQQLTESFEIVQQETNAALIRMNEKLSVIGRLDETLEQQLTGLRESCQQVLDSTAENFKILFDQLEQKQQEVTQNITSFQSQIEQELLQKQQLIQDFGKKLIKQRKNLMTSLEQTQQVDQLASNEQLYLQKLAQFVQNFINNQDEINEVQGENKSINKIIDELNREMEVPKQFCLDFASVQKFVEGIEGIYMCLQNLGE</sequence>
<dbReference type="GO" id="GO:0061630">
    <property type="term" value="F:ubiquitin protein ligase activity"/>
    <property type="evidence" value="ECO:0007669"/>
    <property type="project" value="TreeGrafter"/>
</dbReference>
<dbReference type="EMBL" id="CAXDID020000132">
    <property type="protein sequence ID" value="CAL6035812.1"/>
    <property type="molecule type" value="Genomic_DNA"/>
</dbReference>
<proteinExistence type="predicted"/>
<evidence type="ECO:0000313" key="7">
    <source>
        <dbReference type="EMBL" id="CAI9976700.1"/>
    </source>
</evidence>
<keyword evidence="2" id="KW-0862">Zinc</keyword>
<keyword evidence="1" id="KW-0479">Metal-binding</keyword>
<accession>A0AA86S267</accession>
<dbReference type="CDD" id="cd19756">
    <property type="entry name" value="Bbox2"/>
    <property type="match status" value="1"/>
</dbReference>
<evidence type="ECO:0000313" key="6">
    <source>
        <dbReference type="EMBL" id="CAI9935898.1"/>
    </source>
</evidence>